<organism evidence="4 5">
    <name type="scientific">Sphingomonas aracearum</name>
    <dbReference type="NCBI Taxonomy" id="2283317"/>
    <lineage>
        <taxon>Bacteria</taxon>
        <taxon>Pseudomonadati</taxon>
        <taxon>Pseudomonadota</taxon>
        <taxon>Alphaproteobacteria</taxon>
        <taxon>Sphingomonadales</taxon>
        <taxon>Sphingomonadaceae</taxon>
        <taxon>Sphingomonas</taxon>
    </lineage>
</organism>
<proteinExistence type="inferred from homology"/>
<dbReference type="InterPro" id="IPR003680">
    <property type="entry name" value="Flavodoxin_fold"/>
</dbReference>
<dbReference type="EMBL" id="QQNB01000002">
    <property type="protein sequence ID" value="RDE05597.1"/>
    <property type="molecule type" value="Genomic_DNA"/>
</dbReference>
<dbReference type="RefSeq" id="WP_114687666.1">
    <property type="nucleotide sequence ID" value="NZ_QQNB01000002.1"/>
</dbReference>
<feature type="domain" description="Flavodoxin-like fold" evidence="3">
    <location>
        <begin position="8"/>
        <end position="193"/>
    </location>
</feature>
<comment type="similarity">
    <text evidence="1">Belongs to the NAD(P)H dehydrogenase (quinone) family.</text>
</comment>
<dbReference type="GO" id="GO:0005829">
    <property type="term" value="C:cytosol"/>
    <property type="evidence" value="ECO:0007669"/>
    <property type="project" value="TreeGrafter"/>
</dbReference>
<gene>
    <name evidence="4" type="ORF">DVW87_10215</name>
</gene>
<dbReference type="InterPro" id="IPR029039">
    <property type="entry name" value="Flavoprotein-like_sf"/>
</dbReference>
<dbReference type="Gene3D" id="3.40.50.360">
    <property type="match status" value="1"/>
</dbReference>
<protein>
    <submittedName>
        <fullName evidence="4">Flavodoxin family protein</fullName>
    </submittedName>
</protein>
<dbReference type="SUPFAM" id="SSF52218">
    <property type="entry name" value="Flavoproteins"/>
    <property type="match status" value="1"/>
</dbReference>
<evidence type="ECO:0000313" key="5">
    <source>
        <dbReference type="Proteomes" id="UP000253918"/>
    </source>
</evidence>
<name>A0A369VVJ8_9SPHN</name>
<keyword evidence="5" id="KW-1185">Reference proteome</keyword>
<dbReference type="PANTHER" id="PTHR10204">
    <property type="entry name" value="NAD P H OXIDOREDUCTASE-RELATED"/>
    <property type="match status" value="1"/>
</dbReference>
<comment type="caution">
    <text evidence="4">The sequence shown here is derived from an EMBL/GenBank/DDBJ whole genome shotgun (WGS) entry which is preliminary data.</text>
</comment>
<dbReference type="Proteomes" id="UP000253918">
    <property type="component" value="Unassembled WGS sequence"/>
</dbReference>
<evidence type="ECO:0000256" key="2">
    <source>
        <dbReference type="ARBA" id="ARBA00023002"/>
    </source>
</evidence>
<dbReference type="Pfam" id="PF02525">
    <property type="entry name" value="Flavodoxin_2"/>
    <property type="match status" value="1"/>
</dbReference>
<dbReference type="InterPro" id="IPR051545">
    <property type="entry name" value="NAD(P)H_dehydrogenase_qn"/>
</dbReference>
<accession>A0A369VVJ8</accession>
<evidence type="ECO:0000256" key="1">
    <source>
        <dbReference type="ARBA" id="ARBA00006252"/>
    </source>
</evidence>
<dbReference type="AlphaFoldDB" id="A0A369VVJ8"/>
<dbReference type="OrthoDB" id="9798454at2"/>
<evidence type="ECO:0000313" key="4">
    <source>
        <dbReference type="EMBL" id="RDE05597.1"/>
    </source>
</evidence>
<evidence type="ECO:0000259" key="3">
    <source>
        <dbReference type="Pfam" id="PF02525"/>
    </source>
</evidence>
<dbReference type="GO" id="GO:0003955">
    <property type="term" value="F:NAD(P)H dehydrogenase (quinone) activity"/>
    <property type="evidence" value="ECO:0007669"/>
    <property type="project" value="TreeGrafter"/>
</dbReference>
<keyword evidence="2" id="KW-0560">Oxidoreductase</keyword>
<dbReference type="PANTHER" id="PTHR10204:SF34">
    <property type="entry name" value="NAD(P)H DEHYDROGENASE [QUINONE] 1 ISOFORM 1"/>
    <property type="match status" value="1"/>
</dbReference>
<reference evidence="4 5" key="1">
    <citation type="submission" date="2018-07" db="EMBL/GenBank/DDBJ databases">
        <title>a novel species of Sphingomonas isolated from the rhizosphere soil of Araceae plant.</title>
        <authorList>
            <person name="Zhiyong W."/>
            <person name="Qinglan Z."/>
            <person name="Zhiwei F."/>
            <person name="Ding X."/>
            <person name="Gejiao W."/>
            <person name="Shixue Z."/>
        </authorList>
    </citation>
    <scope>NUCLEOTIDE SEQUENCE [LARGE SCALE GENOMIC DNA]</scope>
    <source>
        <strain evidence="4 5">WZY 27</strain>
    </source>
</reference>
<sequence>MYDRQLRHMVILCHPEQDSFNASVAKAYCAAVHERGHEALVRDLYGMGFHPVLKSTERPGEHFREFSDVEQELDILEGTDVFVLVYPIWFGGPPAMLKGYIERVLGSGVVPQSVHDRDARGVLAGKRLVSFTSSALAADWLDQQGQLQAVITGFDRYIEHAFGMQPSEHHHVGGIVAGVTSDVIDRHLHDVRAQAHAIAEQIEARTGA</sequence>